<dbReference type="InterPro" id="IPR000194">
    <property type="entry name" value="ATPase_F1/V1/A1_a/bsu_nucl-bd"/>
</dbReference>
<dbReference type="InterPro" id="IPR027417">
    <property type="entry name" value="P-loop_NTPase"/>
</dbReference>
<dbReference type="CDD" id="cd18117">
    <property type="entry name" value="ATP-synt_flagellum-secretory_path_III_N"/>
    <property type="match status" value="1"/>
</dbReference>
<dbReference type="SUPFAM" id="SSF52540">
    <property type="entry name" value="P-loop containing nucleoside triphosphate hydrolases"/>
    <property type="match status" value="1"/>
</dbReference>
<dbReference type="GO" id="GO:0046933">
    <property type="term" value="F:proton-transporting ATP synthase activity, rotational mechanism"/>
    <property type="evidence" value="ECO:0007669"/>
    <property type="project" value="TreeGrafter"/>
</dbReference>
<feature type="non-terminal residue" evidence="7">
    <location>
        <position position="232"/>
    </location>
</feature>
<feature type="non-terminal residue" evidence="7">
    <location>
        <position position="1"/>
    </location>
</feature>
<keyword evidence="3" id="KW-0067">ATP-binding</keyword>
<reference evidence="7" key="1">
    <citation type="submission" date="2018-05" db="EMBL/GenBank/DDBJ databases">
        <authorList>
            <person name="Lanie J.A."/>
            <person name="Ng W.-L."/>
            <person name="Kazmierczak K.M."/>
            <person name="Andrzejewski T.M."/>
            <person name="Davidsen T.M."/>
            <person name="Wayne K.J."/>
            <person name="Tettelin H."/>
            <person name="Glass J.I."/>
            <person name="Rusch D."/>
            <person name="Podicherti R."/>
            <person name="Tsui H.-C.T."/>
            <person name="Winkler M.E."/>
        </authorList>
    </citation>
    <scope>NUCLEOTIDE SEQUENCE</scope>
</reference>
<dbReference type="AlphaFoldDB" id="A0A383E7Z5"/>
<evidence type="ECO:0000313" key="7">
    <source>
        <dbReference type="EMBL" id="SVE52208.1"/>
    </source>
</evidence>
<name>A0A383E7Z5_9ZZZZ</name>
<evidence type="ECO:0000256" key="2">
    <source>
        <dbReference type="ARBA" id="ARBA00022741"/>
    </source>
</evidence>
<protein>
    <recommendedName>
        <fullName evidence="8">ATPase F1/V1/A1 complex alpha/beta subunit nucleotide-binding domain-containing protein</fullName>
    </recommendedName>
</protein>
<keyword evidence="1" id="KW-0813">Transport</keyword>
<dbReference type="InterPro" id="IPR050053">
    <property type="entry name" value="ATPase_alpha/beta_chains"/>
</dbReference>
<feature type="domain" description="ATPase F1/V1/A1 complex alpha/beta subunit nucleotide-binding" evidence="5">
    <location>
        <begin position="141"/>
        <end position="232"/>
    </location>
</feature>
<evidence type="ECO:0000256" key="4">
    <source>
        <dbReference type="ARBA" id="ARBA00022967"/>
    </source>
</evidence>
<dbReference type="Pfam" id="PF02874">
    <property type="entry name" value="ATP-synt_ab_N"/>
    <property type="match status" value="1"/>
</dbReference>
<feature type="domain" description="ATPase F1/V1/A1 complex alpha/beta subunit N-terminal" evidence="6">
    <location>
        <begin position="20"/>
        <end position="84"/>
    </location>
</feature>
<organism evidence="7">
    <name type="scientific">marine metagenome</name>
    <dbReference type="NCBI Taxonomy" id="408172"/>
    <lineage>
        <taxon>unclassified sequences</taxon>
        <taxon>metagenomes</taxon>
        <taxon>ecological metagenomes</taxon>
    </lineage>
</organism>
<evidence type="ECO:0000256" key="1">
    <source>
        <dbReference type="ARBA" id="ARBA00022448"/>
    </source>
</evidence>
<proteinExistence type="predicted"/>
<accession>A0A383E7Z5</accession>
<evidence type="ECO:0000256" key="3">
    <source>
        <dbReference type="ARBA" id="ARBA00022840"/>
    </source>
</evidence>
<dbReference type="Pfam" id="PF00006">
    <property type="entry name" value="ATP-synt_ab"/>
    <property type="match status" value="1"/>
</dbReference>
<dbReference type="PANTHER" id="PTHR15184:SF9">
    <property type="entry name" value="SPI-1 TYPE 3 SECRETION SYSTEM ATPASE"/>
    <property type="match status" value="1"/>
</dbReference>
<dbReference type="PANTHER" id="PTHR15184">
    <property type="entry name" value="ATP SYNTHASE"/>
    <property type="match status" value="1"/>
</dbReference>
<dbReference type="GO" id="GO:0005524">
    <property type="term" value="F:ATP binding"/>
    <property type="evidence" value="ECO:0007669"/>
    <property type="project" value="UniProtKB-KW"/>
</dbReference>
<sequence>LSRFRSNITNRRFAQLEGSVVEIVGLLVKAQGIALPVGETCLIKNRSGDIPAEVIGFNEDRHTLLMVLGNMEGISPGDRIIAVGKSPTVRVGDGLLGRVIDSMGEPLDDKGELDWSNEYPIYKEPPPALSRMPVDSVLPTGIRAIDGVLTVGKGQRIGIYGGAGVGKSILMGMIARNTEADVNVIALIGERGREVGNFVRSVLGEEGLKRSVVVAATSDQPALMRIRGAFVA</sequence>
<dbReference type="Gene3D" id="3.40.50.12240">
    <property type="match status" value="1"/>
</dbReference>
<evidence type="ECO:0000259" key="6">
    <source>
        <dbReference type="Pfam" id="PF02874"/>
    </source>
</evidence>
<keyword evidence="4" id="KW-1278">Translocase</keyword>
<evidence type="ECO:0008006" key="8">
    <source>
        <dbReference type="Google" id="ProtNLM"/>
    </source>
</evidence>
<evidence type="ECO:0000259" key="5">
    <source>
        <dbReference type="Pfam" id="PF00006"/>
    </source>
</evidence>
<dbReference type="InterPro" id="IPR004100">
    <property type="entry name" value="ATPase_F1/V1/A1_a/bsu_N"/>
</dbReference>
<gene>
    <name evidence="7" type="ORF">METZ01_LOCUS505062</name>
</gene>
<dbReference type="EMBL" id="UINC01223141">
    <property type="protein sequence ID" value="SVE52208.1"/>
    <property type="molecule type" value="Genomic_DNA"/>
</dbReference>
<keyword evidence="2" id="KW-0547">Nucleotide-binding</keyword>